<gene>
    <name evidence="3" type="ORF">fugu_008345</name>
</gene>
<keyword evidence="2" id="KW-0472">Membrane</keyword>
<evidence type="ECO:0000256" key="1">
    <source>
        <dbReference type="SAM" id="MobiDB-lite"/>
    </source>
</evidence>
<keyword evidence="2" id="KW-1133">Transmembrane helix</keyword>
<proteinExistence type="predicted"/>
<evidence type="ECO:0000313" key="3">
    <source>
        <dbReference type="EMBL" id="TNM86074.1"/>
    </source>
</evidence>
<name>A0A4Z2B148_9TELE</name>
<dbReference type="Proteomes" id="UP000516260">
    <property type="component" value="Chromosome 8"/>
</dbReference>
<keyword evidence="2" id="KW-0812">Transmembrane</keyword>
<keyword evidence="4" id="KW-1185">Reference proteome</keyword>
<accession>A0A4Z2B148</accession>
<feature type="transmembrane region" description="Helical" evidence="2">
    <location>
        <begin position="225"/>
        <end position="243"/>
    </location>
</feature>
<dbReference type="AlphaFoldDB" id="A0A4Z2B148"/>
<dbReference type="EMBL" id="SWLE01000021">
    <property type="protein sequence ID" value="TNM86074.1"/>
    <property type="molecule type" value="Genomic_DNA"/>
</dbReference>
<reference evidence="3 4" key="1">
    <citation type="submission" date="2019-04" db="EMBL/GenBank/DDBJ databases">
        <title>The sequence and de novo assembly of Takifugu bimaculatus genome using PacBio and Hi-C technologies.</title>
        <authorList>
            <person name="Xu P."/>
            <person name="Liu B."/>
            <person name="Zhou Z."/>
        </authorList>
    </citation>
    <scope>NUCLEOTIDE SEQUENCE [LARGE SCALE GENOMIC DNA]</scope>
    <source>
        <strain evidence="3">TB-2018</strain>
        <tissue evidence="3">Muscle</tissue>
    </source>
</reference>
<evidence type="ECO:0000256" key="2">
    <source>
        <dbReference type="SAM" id="Phobius"/>
    </source>
</evidence>
<evidence type="ECO:0000313" key="4">
    <source>
        <dbReference type="Proteomes" id="UP000516260"/>
    </source>
</evidence>
<organism evidence="3 4">
    <name type="scientific">Takifugu bimaculatus</name>
    <dbReference type="NCBI Taxonomy" id="433685"/>
    <lineage>
        <taxon>Eukaryota</taxon>
        <taxon>Metazoa</taxon>
        <taxon>Chordata</taxon>
        <taxon>Craniata</taxon>
        <taxon>Vertebrata</taxon>
        <taxon>Euteleostomi</taxon>
        <taxon>Actinopterygii</taxon>
        <taxon>Neopterygii</taxon>
        <taxon>Teleostei</taxon>
        <taxon>Neoteleostei</taxon>
        <taxon>Acanthomorphata</taxon>
        <taxon>Eupercaria</taxon>
        <taxon>Tetraodontiformes</taxon>
        <taxon>Tetradontoidea</taxon>
        <taxon>Tetraodontidae</taxon>
        <taxon>Takifugu</taxon>
    </lineage>
</organism>
<comment type="caution">
    <text evidence="3">The sequence shown here is derived from an EMBL/GenBank/DDBJ whole genome shotgun (WGS) entry which is preliminary data.</text>
</comment>
<sequence>MTRSTLIKLLLLMILAFIICLPEFFTLYRALKVKLNCLPYRPCGGGNEVAGSGDPQDSNRRTETCDPSQTQEREKWEQLCTKMDPERASSAGTTDQEHSWFRCETNMDLTELHTNSSPSALQLEVSMELQFKDVESLNLTLWGLRNHDSLHLHPPKEEDEDKGWNVEEGGEVKAFYCCCPAPVSSESTTQSHCLLWLPNQTALRGAAHHQLPLADKEEWCSAVRVLWLILLCVVLLVIFTTIIRQICVCKKPKICPVGENITGTHLNGTSHHVNRTLDWSELSPIHEVPSQGQSDKLMLIIRL</sequence>
<protein>
    <submittedName>
        <fullName evidence="3">Uncharacterized protein</fullName>
    </submittedName>
</protein>
<feature type="region of interest" description="Disordered" evidence="1">
    <location>
        <begin position="49"/>
        <end position="74"/>
    </location>
</feature>